<dbReference type="RefSeq" id="WP_346822844.1">
    <property type="nucleotide sequence ID" value="NZ_JBDKWZ010000011.1"/>
</dbReference>
<comment type="caution">
    <text evidence="1">The sequence shown here is derived from an EMBL/GenBank/DDBJ whole genome shotgun (WGS) entry which is preliminary data.</text>
</comment>
<sequence>MKWINKIKMRKIIHRKETYLWKRAHYHLDNYEFSECVEQIVIYLENFKNSPIKLHFREEDNVLINSRDEKGKWMVGYPDSGVIWFSNTGKTVIQGENSDCKQINLNRPAVIIKLIDYYLFNGWNPKFSKQSFVVNDALRALEFIDFPKEKMKTES</sequence>
<gene>
    <name evidence="1" type="ORF">AAG747_19265</name>
</gene>
<accession>A0AAW9SH94</accession>
<name>A0AAW9SH94_9BACT</name>
<evidence type="ECO:0000313" key="2">
    <source>
        <dbReference type="Proteomes" id="UP001403385"/>
    </source>
</evidence>
<protein>
    <submittedName>
        <fullName evidence="1">Uncharacterized protein</fullName>
    </submittedName>
</protein>
<reference evidence="1 2" key="1">
    <citation type="submission" date="2024-04" db="EMBL/GenBank/DDBJ databases">
        <title>Novel genus in family Flammeovirgaceae.</title>
        <authorList>
            <person name="Nguyen T.H."/>
            <person name="Vuong T.Q."/>
            <person name="Le H."/>
            <person name="Kim S.-G."/>
        </authorList>
    </citation>
    <scope>NUCLEOTIDE SEQUENCE [LARGE SCALE GENOMIC DNA]</scope>
    <source>
        <strain evidence="1 2">JCM 23209</strain>
    </source>
</reference>
<evidence type="ECO:0000313" key="1">
    <source>
        <dbReference type="EMBL" id="MEN7550071.1"/>
    </source>
</evidence>
<dbReference type="AlphaFoldDB" id="A0AAW9SH94"/>
<dbReference type="Proteomes" id="UP001403385">
    <property type="component" value="Unassembled WGS sequence"/>
</dbReference>
<proteinExistence type="predicted"/>
<organism evidence="1 2">
    <name type="scientific">Rapidithrix thailandica</name>
    <dbReference type="NCBI Taxonomy" id="413964"/>
    <lineage>
        <taxon>Bacteria</taxon>
        <taxon>Pseudomonadati</taxon>
        <taxon>Bacteroidota</taxon>
        <taxon>Cytophagia</taxon>
        <taxon>Cytophagales</taxon>
        <taxon>Flammeovirgaceae</taxon>
        <taxon>Rapidithrix</taxon>
    </lineage>
</organism>
<dbReference type="EMBL" id="JBDKWZ010000011">
    <property type="protein sequence ID" value="MEN7550071.1"/>
    <property type="molecule type" value="Genomic_DNA"/>
</dbReference>
<keyword evidence="2" id="KW-1185">Reference proteome</keyword>